<dbReference type="GO" id="GO:0005813">
    <property type="term" value="C:centrosome"/>
    <property type="evidence" value="ECO:0007669"/>
    <property type="project" value="TreeGrafter"/>
</dbReference>
<evidence type="ECO:0000313" key="5">
    <source>
        <dbReference type="Proteomes" id="UP001162131"/>
    </source>
</evidence>
<evidence type="ECO:0000313" key="4">
    <source>
        <dbReference type="EMBL" id="CAG9323342.1"/>
    </source>
</evidence>
<dbReference type="GO" id="GO:0000132">
    <property type="term" value="P:establishment of mitotic spindle orientation"/>
    <property type="evidence" value="ECO:0007669"/>
    <property type="project" value="TreeGrafter"/>
</dbReference>
<keyword evidence="5" id="KW-1185">Reference proteome</keyword>
<dbReference type="GO" id="GO:0007020">
    <property type="term" value="P:microtubule nucleation"/>
    <property type="evidence" value="ECO:0007669"/>
    <property type="project" value="TreeGrafter"/>
</dbReference>
<dbReference type="AlphaFoldDB" id="A0AAU9JE63"/>
<comment type="caution">
    <text evidence="4">The sequence shown here is derived from an EMBL/GenBank/DDBJ whole genome shotgun (WGS) entry which is preliminary data.</text>
</comment>
<dbReference type="EMBL" id="CAJZBQ010000033">
    <property type="protein sequence ID" value="CAG9323342.1"/>
    <property type="molecule type" value="Genomic_DNA"/>
</dbReference>
<dbReference type="GO" id="GO:0008017">
    <property type="term" value="F:microtubule binding"/>
    <property type="evidence" value="ECO:0007669"/>
    <property type="project" value="InterPro"/>
</dbReference>
<sequence>MSDTLELLKVKEQELFQLKNDFSEYQEMSKTLEEEIERELEIQIKLNSELSKENEALKDALDKLKTEQYEKIKEIEKNNNKLKDELYRLQERIKTLMKNNKDLETELDTVIGKLREKDFEINELTNSYHQTLEDLAITCAEFENLKDYSKENTQRLKDQLNELSQELDNARRKTENIRNRGLNVDNKILQPSLKSSIVGKSALGMVEMLLSDLNGKFVRSNTEAKI</sequence>
<dbReference type="PANTHER" id="PTHR10921">
    <property type="entry name" value="NUCLEAR DISTRIBUTION PROTEIN NUDE HOMOLOG 1"/>
    <property type="match status" value="1"/>
</dbReference>
<feature type="coiled-coil region" evidence="3">
    <location>
        <begin position="8"/>
        <end position="113"/>
    </location>
</feature>
<dbReference type="Gene3D" id="6.10.250.1080">
    <property type="match status" value="1"/>
</dbReference>
<comment type="similarity">
    <text evidence="1">Belongs to the nudE family.</text>
</comment>
<dbReference type="InterPro" id="IPR033494">
    <property type="entry name" value="NUDE"/>
</dbReference>
<protein>
    <submittedName>
        <fullName evidence="4">Uncharacterized protein</fullName>
    </submittedName>
</protein>
<organism evidence="4 5">
    <name type="scientific">Blepharisma stoltei</name>
    <dbReference type="NCBI Taxonomy" id="1481888"/>
    <lineage>
        <taxon>Eukaryota</taxon>
        <taxon>Sar</taxon>
        <taxon>Alveolata</taxon>
        <taxon>Ciliophora</taxon>
        <taxon>Postciliodesmatophora</taxon>
        <taxon>Heterotrichea</taxon>
        <taxon>Heterotrichida</taxon>
        <taxon>Blepharismidae</taxon>
        <taxon>Blepharisma</taxon>
    </lineage>
</organism>
<evidence type="ECO:0000256" key="3">
    <source>
        <dbReference type="SAM" id="Coils"/>
    </source>
</evidence>
<name>A0AAU9JE63_9CILI</name>
<dbReference type="Proteomes" id="UP001162131">
    <property type="component" value="Unassembled WGS sequence"/>
</dbReference>
<evidence type="ECO:0000256" key="2">
    <source>
        <dbReference type="ARBA" id="ARBA00023054"/>
    </source>
</evidence>
<dbReference type="GO" id="GO:0047496">
    <property type="term" value="P:vesicle transport along microtubule"/>
    <property type="evidence" value="ECO:0007669"/>
    <property type="project" value="TreeGrafter"/>
</dbReference>
<dbReference type="GO" id="GO:0005871">
    <property type="term" value="C:kinesin complex"/>
    <property type="evidence" value="ECO:0007669"/>
    <property type="project" value="TreeGrafter"/>
</dbReference>
<accession>A0AAU9JE63</accession>
<dbReference type="PANTHER" id="PTHR10921:SF1">
    <property type="entry name" value="NUCLEAR DISTRIBUTION PROTEIN NUDE HOMOLOG"/>
    <property type="match status" value="1"/>
</dbReference>
<dbReference type="GO" id="GO:0000776">
    <property type="term" value="C:kinetochore"/>
    <property type="evidence" value="ECO:0007669"/>
    <property type="project" value="TreeGrafter"/>
</dbReference>
<reference evidence="4" key="1">
    <citation type="submission" date="2021-09" db="EMBL/GenBank/DDBJ databases">
        <authorList>
            <consortium name="AG Swart"/>
            <person name="Singh M."/>
            <person name="Singh A."/>
            <person name="Seah K."/>
            <person name="Emmerich C."/>
        </authorList>
    </citation>
    <scope>NUCLEOTIDE SEQUENCE</scope>
    <source>
        <strain evidence="4">ATCC30299</strain>
    </source>
</reference>
<proteinExistence type="inferred from homology"/>
<keyword evidence="2 3" id="KW-0175">Coiled coil</keyword>
<gene>
    <name evidence="4" type="ORF">BSTOLATCC_MIC33242</name>
</gene>
<dbReference type="GO" id="GO:0007100">
    <property type="term" value="P:mitotic centrosome separation"/>
    <property type="evidence" value="ECO:0007669"/>
    <property type="project" value="TreeGrafter"/>
</dbReference>
<evidence type="ECO:0000256" key="1">
    <source>
        <dbReference type="ARBA" id="ARBA00007429"/>
    </source>
</evidence>
<feature type="coiled-coil region" evidence="3">
    <location>
        <begin position="146"/>
        <end position="180"/>
    </location>
</feature>
<dbReference type="GO" id="GO:0007059">
    <property type="term" value="P:chromosome segregation"/>
    <property type="evidence" value="ECO:0007669"/>
    <property type="project" value="TreeGrafter"/>
</dbReference>
<dbReference type="GO" id="GO:0051642">
    <property type="term" value="P:centrosome localization"/>
    <property type="evidence" value="ECO:0007669"/>
    <property type="project" value="TreeGrafter"/>
</dbReference>